<feature type="transmembrane region" description="Helical" evidence="1">
    <location>
        <begin position="174"/>
        <end position="193"/>
    </location>
</feature>
<dbReference type="RefSeq" id="WP_189423770.1">
    <property type="nucleotide sequence ID" value="NZ_BMZE01000001.1"/>
</dbReference>
<accession>A0A918RYL8</accession>
<keyword evidence="1" id="KW-0812">Transmembrane</keyword>
<reference evidence="2" key="2">
    <citation type="submission" date="2020-09" db="EMBL/GenBank/DDBJ databases">
        <authorList>
            <person name="Sun Q."/>
            <person name="Kim S."/>
        </authorList>
    </citation>
    <scope>NUCLEOTIDE SEQUENCE</scope>
    <source>
        <strain evidence="2">KCTC 32437</strain>
    </source>
</reference>
<dbReference type="Gene3D" id="1.20.1300.10">
    <property type="entry name" value="Fumarate reductase/succinate dehydrogenase, transmembrane subunit"/>
    <property type="match status" value="1"/>
</dbReference>
<name>A0A918RYL8_9HYPH</name>
<dbReference type="Proteomes" id="UP000646579">
    <property type="component" value="Unassembled WGS sequence"/>
</dbReference>
<reference evidence="2" key="1">
    <citation type="journal article" date="2014" name="Int. J. Syst. Evol. Microbiol.">
        <title>Complete genome sequence of Corynebacterium casei LMG S-19264T (=DSM 44701T), isolated from a smear-ripened cheese.</title>
        <authorList>
            <consortium name="US DOE Joint Genome Institute (JGI-PGF)"/>
            <person name="Walter F."/>
            <person name="Albersmeier A."/>
            <person name="Kalinowski J."/>
            <person name="Ruckert C."/>
        </authorList>
    </citation>
    <scope>NUCLEOTIDE SEQUENCE</scope>
    <source>
        <strain evidence="2">KCTC 32437</strain>
    </source>
</reference>
<evidence type="ECO:0000313" key="2">
    <source>
        <dbReference type="EMBL" id="GHA16081.1"/>
    </source>
</evidence>
<protein>
    <submittedName>
        <fullName evidence="2">Uncharacterized protein</fullName>
    </submittedName>
</protein>
<dbReference type="GO" id="GO:0016020">
    <property type="term" value="C:membrane"/>
    <property type="evidence" value="ECO:0007669"/>
    <property type="project" value="InterPro"/>
</dbReference>
<feature type="transmembrane region" description="Helical" evidence="1">
    <location>
        <begin position="137"/>
        <end position="162"/>
    </location>
</feature>
<gene>
    <name evidence="2" type="ORF">GCM10007989_08870</name>
</gene>
<keyword evidence="1" id="KW-0472">Membrane</keyword>
<comment type="caution">
    <text evidence="2">The sequence shown here is derived from an EMBL/GenBank/DDBJ whole genome shotgun (WGS) entry which is preliminary data.</text>
</comment>
<feature type="transmembrane region" description="Helical" evidence="1">
    <location>
        <begin position="57"/>
        <end position="77"/>
    </location>
</feature>
<evidence type="ECO:0000256" key="1">
    <source>
        <dbReference type="SAM" id="Phobius"/>
    </source>
</evidence>
<dbReference type="SUPFAM" id="SSF81343">
    <property type="entry name" value="Fumarate reductase respiratory complex transmembrane subunits"/>
    <property type="match status" value="1"/>
</dbReference>
<keyword evidence="1" id="KW-1133">Transmembrane helix</keyword>
<sequence>MGEVTRHIRLRGIHATLGIIVGSFVLVHLLNQAVAAFGEQPYDQILQALRLVYRQPIVELLLVTAVLVQVALGLLMVRRAASRANDRVHWLQLLAAGYMALFISAHLIAILLARTVFGVDTGLSFATLGYQTLPGALAMSLIHFLAIMAFFVHVACALYWRGYDYDRERAEKRFSAIIAFGCIMALAAAFGLWRTAEIATLA</sequence>
<feature type="transmembrane region" description="Helical" evidence="1">
    <location>
        <begin position="89"/>
        <end position="117"/>
    </location>
</feature>
<dbReference type="AlphaFoldDB" id="A0A918RYL8"/>
<organism evidence="2 3">
    <name type="scientific">Devosia pacifica</name>
    <dbReference type="NCBI Taxonomy" id="1335967"/>
    <lineage>
        <taxon>Bacteria</taxon>
        <taxon>Pseudomonadati</taxon>
        <taxon>Pseudomonadota</taxon>
        <taxon>Alphaproteobacteria</taxon>
        <taxon>Hyphomicrobiales</taxon>
        <taxon>Devosiaceae</taxon>
        <taxon>Devosia</taxon>
    </lineage>
</organism>
<keyword evidence="3" id="KW-1185">Reference proteome</keyword>
<evidence type="ECO:0000313" key="3">
    <source>
        <dbReference type="Proteomes" id="UP000646579"/>
    </source>
</evidence>
<dbReference type="EMBL" id="BMZE01000001">
    <property type="protein sequence ID" value="GHA16081.1"/>
    <property type="molecule type" value="Genomic_DNA"/>
</dbReference>
<dbReference type="InterPro" id="IPR034804">
    <property type="entry name" value="SQR/QFR_C/D"/>
</dbReference>
<feature type="transmembrane region" description="Helical" evidence="1">
    <location>
        <begin position="12"/>
        <end position="37"/>
    </location>
</feature>
<proteinExistence type="predicted"/>